<sequence>MTFRKINKTKAFMIIETIIAVALITFALISPLSAAKSSLVTASDVRDYIESVYLADELMEYVRMIRDNNVFEGSTTNWLRGLDKCIDNYCGISVSEKPNNVNNPSNIISCVNPELCELYYDEDTGIYSYDVDGKASGITRRVSISESNDGTKALVTVTIDRERLNFPKRTYTMRGSLMNWKSQLSPL</sequence>
<dbReference type="Proteomes" id="UP000177130">
    <property type="component" value="Unassembled WGS sequence"/>
</dbReference>
<dbReference type="AlphaFoldDB" id="A0A1G2MEB5"/>
<organism evidence="1 2">
    <name type="scientific">Candidatus Taylorbacteria bacterium RIFCSPHIGHO2_02_FULL_43_32b</name>
    <dbReference type="NCBI Taxonomy" id="1802306"/>
    <lineage>
        <taxon>Bacteria</taxon>
        <taxon>Candidatus Tayloriibacteriota</taxon>
    </lineage>
</organism>
<evidence type="ECO:0000313" key="1">
    <source>
        <dbReference type="EMBL" id="OHA22163.1"/>
    </source>
</evidence>
<evidence type="ECO:0000313" key="2">
    <source>
        <dbReference type="Proteomes" id="UP000177130"/>
    </source>
</evidence>
<reference evidence="1 2" key="1">
    <citation type="journal article" date="2016" name="Nat. Commun.">
        <title>Thousands of microbial genomes shed light on interconnected biogeochemical processes in an aquifer system.</title>
        <authorList>
            <person name="Anantharaman K."/>
            <person name="Brown C.T."/>
            <person name="Hug L.A."/>
            <person name="Sharon I."/>
            <person name="Castelle C.J."/>
            <person name="Probst A.J."/>
            <person name="Thomas B.C."/>
            <person name="Singh A."/>
            <person name="Wilkins M.J."/>
            <person name="Karaoz U."/>
            <person name="Brodie E.L."/>
            <person name="Williams K.H."/>
            <person name="Hubbard S.S."/>
            <person name="Banfield J.F."/>
        </authorList>
    </citation>
    <scope>NUCLEOTIDE SEQUENCE [LARGE SCALE GENOMIC DNA]</scope>
</reference>
<protein>
    <submittedName>
        <fullName evidence="1">Uncharacterized protein</fullName>
    </submittedName>
</protein>
<gene>
    <name evidence="1" type="ORF">A3C72_02300</name>
</gene>
<dbReference type="EMBL" id="MHRK01000058">
    <property type="protein sequence ID" value="OHA22163.1"/>
    <property type="molecule type" value="Genomic_DNA"/>
</dbReference>
<accession>A0A1G2MEB5</accession>
<proteinExistence type="predicted"/>
<name>A0A1G2MEB5_9BACT</name>
<dbReference type="STRING" id="1802306.A3C72_02300"/>
<comment type="caution">
    <text evidence="1">The sequence shown here is derived from an EMBL/GenBank/DDBJ whole genome shotgun (WGS) entry which is preliminary data.</text>
</comment>